<evidence type="ECO:0000313" key="2">
    <source>
        <dbReference type="Proteomes" id="UP000255365"/>
    </source>
</evidence>
<protein>
    <submittedName>
        <fullName evidence="1">Uncharacterized protein</fullName>
    </submittedName>
</protein>
<dbReference type="AlphaFoldDB" id="A0A370SG54"/>
<sequence length="108" mass="11974">MSETTVHCDGRIAITVEPREMRMSHWLYAPLVVDQQRQQVLLDLSDSVWDLIGTAQETVSGIDLLLRKYPGDRSSVTVSIDLDGGVIRLGERLIESTHLLAALDSALD</sequence>
<reference evidence="1 2" key="1">
    <citation type="submission" date="2018-07" db="EMBL/GenBank/DDBJ databases">
        <title>Genome sequencing of rice bacterial endophytes.</title>
        <authorList>
            <person name="Venturi V."/>
        </authorList>
    </citation>
    <scope>NUCLEOTIDE SEQUENCE [LARGE SCALE GENOMIC DNA]</scope>
    <source>
        <strain evidence="1 2">E2333</strain>
    </source>
</reference>
<accession>A0A370SG54</accession>
<proteinExistence type="predicted"/>
<dbReference type="Proteomes" id="UP000255365">
    <property type="component" value="Unassembled WGS sequence"/>
</dbReference>
<evidence type="ECO:0000313" key="1">
    <source>
        <dbReference type="EMBL" id="RDL18713.1"/>
    </source>
</evidence>
<gene>
    <name evidence="1" type="ORF">DEU51_109148</name>
</gene>
<organism evidence="1 2">
    <name type="scientific">Pseudomonas jessenii</name>
    <dbReference type="NCBI Taxonomy" id="77298"/>
    <lineage>
        <taxon>Bacteria</taxon>
        <taxon>Pseudomonadati</taxon>
        <taxon>Pseudomonadota</taxon>
        <taxon>Gammaproteobacteria</taxon>
        <taxon>Pseudomonadales</taxon>
        <taxon>Pseudomonadaceae</taxon>
        <taxon>Pseudomonas</taxon>
    </lineage>
</organism>
<comment type="caution">
    <text evidence="1">The sequence shown here is derived from an EMBL/GenBank/DDBJ whole genome shotgun (WGS) entry which is preliminary data.</text>
</comment>
<dbReference type="RefSeq" id="WP_115147276.1">
    <property type="nucleotide sequence ID" value="NZ_QRAV01000009.1"/>
</dbReference>
<dbReference type="EMBL" id="QRAV01000009">
    <property type="protein sequence ID" value="RDL18713.1"/>
    <property type="molecule type" value="Genomic_DNA"/>
</dbReference>
<name>A0A370SG54_PSEJE</name>